<reference evidence="1 2" key="1">
    <citation type="submission" date="2019-07" db="EMBL/GenBank/DDBJ databases">
        <title>Whole genome shotgun sequence of Adhaeribacter aerolatus NBRC 106133.</title>
        <authorList>
            <person name="Hosoyama A."/>
            <person name="Uohara A."/>
            <person name="Ohji S."/>
            <person name="Ichikawa N."/>
        </authorList>
    </citation>
    <scope>NUCLEOTIDE SEQUENCE [LARGE SCALE GENOMIC DNA]</scope>
    <source>
        <strain evidence="1 2">NBRC 106133</strain>
    </source>
</reference>
<evidence type="ECO:0000313" key="1">
    <source>
        <dbReference type="EMBL" id="GEO04173.1"/>
    </source>
</evidence>
<proteinExistence type="predicted"/>
<dbReference type="AlphaFoldDB" id="A0A512AWS7"/>
<dbReference type="Proteomes" id="UP000321532">
    <property type="component" value="Unassembled WGS sequence"/>
</dbReference>
<sequence length="181" mass="20747">MQMERVDQLTPSDINSFRTTIATTTLKPGMILWRFASSLHASKFGAYWIDAKTMAEIMRTFSTLNNYDLNLKKHIIRDSLAVLSNWGTHCEYRVKIELKKEVVAHIGTIGTQQNFIKANLNDKIAADAAVKKLVGGKSDNVQKMIEQRLGGYTQYVIPRFRDRNLNQTDNEYARLLHFSHI</sequence>
<keyword evidence="2" id="KW-1185">Reference proteome</keyword>
<comment type="caution">
    <text evidence="1">The sequence shown here is derived from an EMBL/GenBank/DDBJ whole genome shotgun (WGS) entry which is preliminary data.</text>
</comment>
<name>A0A512AWS7_9BACT</name>
<protein>
    <submittedName>
        <fullName evidence="1">Uncharacterized protein</fullName>
    </submittedName>
</protein>
<accession>A0A512AWS7</accession>
<dbReference type="EMBL" id="BJYS01000012">
    <property type="protein sequence ID" value="GEO04173.1"/>
    <property type="molecule type" value="Genomic_DNA"/>
</dbReference>
<evidence type="ECO:0000313" key="2">
    <source>
        <dbReference type="Proteomes" id="UP000321532"/>
    </source>
</evidence>
<organism evidence="1 2">
    <name type="scientific">Adhaeribacter aerolatus</name>
    <dbReference type="NCBI Taxonomy" id="670289"/>
    <lineage>
        <taxon>Bacteria</taxon>
        <taxon>Pseudomonadati</taxon>
        <taxon>Bacteroidota</taxon>
        <taxon>Cytophagia</taxon>
        <taxon>Cytophagales</taxon>
        <taxon>Hymenobacteraceae</taxon>
        <taxon>Adhaeribacter</taxon>
    </lineage>
</organism>
<gene>
    <name evidence="1" type="ORF">AAE02nite_18370</name>
</gene>